<sequence>MPQHTKIVHRIRFVGGESLGWRSNSASGTRSWTLYQQIDMEHIHVGANITILRCHPTHQDNPDSSSGSSSSSLSHPSPHPLTVLLEGKVLGIESAKRGSVIFIVKDSTAGGLTTVRVPAKATAINPKGGLTKMAKSLRKQKGPVIPYFTWLKACDLQTPAARATTVSLKCTPHQY</sequence>
<evidence type="ECO:0000313" key="2">
    <source>
        <dbReference type="EMBL" id="KZP05598.1"/>
    </source>
</evidence>
<name>A0A167W1N6_9AGAM</name>
<accession>A0A167W1N6</accession>
<dbReference type="Proteomes" id="UP000076532">
    <property type="component" value="Unassembled WGS sequence"/>
</dbReference>
<gene>
    <name evidence="2" type="ORF">FIBSPDRAFT_967135</name>
</gene>
<protein>
    <submittedName>
        <fullName evidence="2">Uncharacterized protein</fullName>
    </submittedName>
</protein>
<feature type="region of interest" description="Disordered" evidence="1">
    <location>
        <begin position="55"/>
        <end position="78"/>
    </location>
</feature>
<reference evidence="2 3" key="1">
    <citation type="journal article" date="2016" name="Mol. Biol. Evol.">
        <title>Comparative Genomics of Early-Diverging Mushroom-Forming Fungi Provides Insights into the Origins of Lignocellulose Decay Capabilities.</title>
        <authorList>
            <person name="Nagy L.G."/>
            <person name="Riley R."/>
            <person name="Tritt A."/>
            <person name="Adam C."/>
            <person name="Daum C."/>
            <person name="Floudas D."/>
            <person name="Sun H."/>
            <person name="Yadav J.S."/>
            <person name="Pangilinan J."/>
            <person name="Larsson K.H."/>
            <person name="Matsuura K."/>
            <person name="Barry K."/>
            <person name="Labutti K."/>
            <person name="Kuo R."/>
            <person name="Ohm R.A."/>
            <person name="Bhattacharya S.S."/>
            <person name="Shirouzu T."/>
            <person name="Yoshinaga Y."/>
            <person name="Martin F.M."/>
            <person name="Grigoriev I.V."/>
            <person name="Hibbett D.S."/>
        </authorList>
    </citation>
    <scope>NUCLEOTIDE SEQUENCE [LARGE SCALE GENOMIC DNA]</scope>
    <source>
        <strain evidence="2 3">CBS 109695</strain>
    </source>
</reference>
<evidence type="ECO:0000313" key="3">
    <source>
        <dbReference type="Proteomes" id="UP000076532"/>
    </source>
</evidence>
<organism evidence="2 3">
    <name type="scientific">Athelia psychrophila</name>
    <dbReference type="NCBI Taxonomy" id="1759441"/>
    <lineage>
        <taxon>Eukaryota</taxon>
        <taxon>Fungi</taxon>
        <taxon>Dikarya</taxon>
        <taxon>Basidiomycota</taxon>
        <taxon>Agaricomycotina</taxon>
        <taxon>Agaricomycetes</taxon>
        <taxon>Agaricomycetidae</taxon>
        <taxon>Atheliales</taxon>
        <taxon>Atheliaceae</taxon>
        <taxon>Athelia</taxon>
    </lineage>
</organism>
<proteinExistence type="predicted"/>
<dbReference type="AlphaFoldDB" id="A0A167W1N6"/>
<evidence type="ECO:0000256" key="1">
    <source>
        <dbReference type="SAM" id="MobiDB-lite"/>
    </source>
</evidence>
<dbReference type="EMBL" id="KV417829">
    <property type="protein sequence ID" value="KZP05598.1"/>
    <property type="molecule type" value="Genomic_DNA"/>
</dbReference>
<keyword evidence="3" id="KW-1185">Reference proteome</keyword>
<feature type="compositionally biased region" description="Low complexity" evidence="1">
    <location>
        <begin position="64"/>
        <end position="76"/>
    </location>
</feature>